<evidence type="ECO:0000313" key="1">
    <source>
        <dbReference type="EMBL" id="KKY37353.1"/>
    </source>
</evidence>
<gene>
    <name evidence="1" type="ORF">UCDDA912_g02626</name>
</gene>
<dbReference type="AlphaFoldDB" id="A0A0G2HR76"/>
<comment type="caution">
    <text evidence="1">The sequence shown here is derived from an EMBL/GenBank/DDBJ whole genome shotgun (WGS) entry which is preliminary data.</text>
</comment>
<organism evidence="1 2">
    <name type="scientific">Diaporthe ampelina</name>
    <dbReference type="NCBI Taxonomy" id="1214573"/>
    <lineage>
        <taxon>Eukaryota</taxon>
        <taxon>Fungi</taxon>
        <taxon>Dikarya</taxon>
        <taxon>Ascomycota</taxon>
        <taxon>Pezizomycotina</taxon>
        <taxon>Sordariomycetes</taxon>
        <taxon>Sordariomycetidae</taxon>
        <taxon>Diaporthales</taxon>
        <taxon>Diaporthaceae</taxon>
        <taxon>Diaporthe</taxon>
    </lineage>
</organism>
<keyword evidence="2" id="KW-1185">Reference proteome</keyword>
<dbReference type="OrthoDB" id="5227320at2759"/>
<proteinExistence type="predicted"/>
<dbReference type="EMBL" id="LCUC01000089">
    <property type="protein sequence ID" value="KKY37353.1"/>
    <property type="molecule type" value="Genomic_DNA"/>
</dbReference>
<reference evidence="1 2" key="2">
    <citation type="submission" date="2015-05" db="EMBL/GenBank/DDBJ databases">
        <authorList>
            <person name="Morales-Cruz A."/>
            <person name="Amrine K.C."/>
            <person name="Cantu D."/>
        </authorList>
    </citation>
    <scope>NUCLEOTIDE SEQUENCE [LARGE SCALE GENOMIC DNA]</scope>
    <source>
        <strain evidence="1">DA912</strain>
    </source>
</reference>
<name>A0A0G2HR76_9PEZI</name>
<reference evidence="1 2" key="1">
    <citation type="submission" date="2015-05" db="EMBL/GenBank/DDBJ databases">
        <title>Distinctive expansion of gene families associated with plant cell wall degradation and secondary metabolism in the genomes of grapevine trunk pathogens.</title>
        <authorList>
            <person name="Lawrence D.P."/>
            <person name="Travadon R."/>
            <person name="Rolshausen P.E."/>
            <person name="Baumgartner K."/>
        </authorList>
    </citation>
    <scope>NUCLEOTIDE SEQUENCE [LARGE SCALE GENOMIC DNA]</scope>
    <source>
        <strain evidence="1">DA912</strain>
    </source>
</reference>
<protein>
    <submittedName>
        <fullName evidence="1">Uncharacterized protein</fullName>
    </submittedName>
</protein>
<sequence>MPRHPNEILDMIWLERCKLSFEPRILQAKWVVLGGKRMPVFYGAQTQAFMTQPCRGSRKVATKGFYTRIFDSASAGDGGSWWDDKDVLYVYEEFY</sequence>
<accession>A0A0G2HR76</accession>
<evidence type="ECO:0000313" key="2">
    <source>
        <dbReference type="Proteomes" id="UP000034680"/>
    </source>
</evidence>
<dbReference type="Proteomes" id="UP000034680">
    <property type="component" value="Unassembled WGS sequence"/>
</dbReference>